<evidence type="ECO:0000313" key="5">
    <source>
        <dbReference type="EMBL" id="KAF1981940.1"/>
    </source>
</evidence>
<keyword evidence="2" id="KW-0677">Repeat</keyword>
<dbReference type="CDD" id="cd01448">
    <property type="entry name" value="TST_Repeat_1"/>
    <property type="match status" value="1"/>
</dbReference>
<evidence type="ECO:0000256" key="1">
    <source>
        <dbReference type="ARBA" id="ARBA00022679"/>
    </source>
</evidence>
<dbReference type="FunFam" id="3.40.250.10:FF:000033">
    <property type="entry name" value="Thiosulfate sulfurtransferase TUM1"/>
    <property type="match status" value="1"/>
</dbReference>
<sequence length="311" mass="34099">MSQSYFPSFLLTPKDLEKLLSENAPSPVSTAPRVIPLCASWFLPNDGRTGYETFVASRVPSARFFDLDAVKDPNSPYPHMLPSPKDFAAAMGKLGIRSDDNVVVYDTKELGIFSAPRVAWTLKVFGHPNVAILNNFKLWSEGGFPVEEGEPKKFEEVEYRTPELSAEKVASFEDVKEKAQEMSKHLEGAEQVQILDARSPGRFQGVEPEPREGLSSGHIPNSINIPVGALLDSKTQAFLPGDTLKALFESKGVDPARPIISSCGTGVTAAVIDAALTEAGYAEDERRIYDGSWTEWAQRVEPEEGLIVKKT</sequence>
<dbReference type="PANTHER" id="PTHR11364:SF27">
    <property type="entry name" value="SULFURTRANSFERASE"/>
    <property type="match status" value="1"/>
</dbReference>
<dbReference type="Pfam" id="PF00581">
    <property type="entry name" value="Rhodanese"/>
    <property type="match status" value="1"/>
</dbReference>
<gene>
    <name evidence="5" type="ORF">K402DRAFT_341483</name>
</gene>
<dbReference type="PANTHER" id="PTHR11364">
    <property type="entry name" value="THIOSULFATE SULFERTANSFERASE"/>
    <property type="match status" value="1"/>
</dbReference>
<organism evidence="5 6">
    <name type="scientific">Aulographum hederae CBS 113979</name>
    <dbReference type="NCBI Taxonomy" id="1176131"/>
    <lineage>
        <taxon>Eukaryota</taxon>
        <taxon>Fungi</taxon>
        <taxon>Dikarya</taxon>
        <taxon>Ascomycota</taxon>
        <taxon>Pezizomycotina</taxon>
        <taxon>Dothideomycetes</taxon>
        <taxon>Pleosporomycetidae</taxon>
        <taxon>Aulographales</taxon>
        <taxon>Aulographaceae</taxon>
    </lineage>
</organism>
<dbReference type="SMART" id="SM00450">
    <property type="entry name" value="RHOD"/>
    <property type="match status" value="2"/>
</dbReference>
<feature type="domain" description="Rhodanese" evidence="4">
    <location>
        <begin position="188"/>
        <end position="305"/>
    </location>
</feature>
<dbReference type="FunFam" id="3.40.250.10:FF:000001">
    <property type="entry name" value="Sulfurtransferase"/>
    <property type="match status" value="1"/>
</dbReference>
<dbReference type="InterPro" id="IPR045078">
    <property type="entry name" value="TST/MPST-like"/>
</dbReference>
<dbReference type="GO" id="GO:0004792">
    <property type="term" value="F:thiosulfate-cyanide sulfurtransferase activity"/>
    <property type="evidence" value="ECO:0007669"/>
    <property type="project" value="TreeGrafter"/>
</dbReference>
<accession>A0A6G1GMA4</accession>
<dbReference type="Gene3D" id="3.40.250.10">
    <property type="entry name" value="Rhodanese-like domain"/>
    <property type="match status" value="2"/>
</dbReference>
<dbReference type="Proteomes" id="UP000800041">
    <property type="component" value="Unassembled WGS sequence"/>
</dbReference>
<dbReference type="EMBL" id="ML977191">
    <property type="protein sequence ID" value="KAF1981940.1"/>
    <property type="molecule type" value="Genomic_DNA"/>
</dbReference>
<dbReference type="CDD" id="cd01449">
    <property type="entry name" value="TST_Repeat_2"/>
    <property type="match status" value="1"/>
</dbReference>
<evidence type="ECO:0000259" key="4">
    <source>
        <dbReference type="PROSITE" id="PS50206"/>
    </source>
</evidence>
<evidence type="ECO:0000313" key="6">
    <source>
        <dbReference type="Proteomes" id="UP000800041"/>
    </source>
</evidence>
<evidence type="ECO:0000256" key="3">
    <source>
        <dbReference type="SAM" id="MobiDB-lite"/>
    </source>
</evidence>
<dbReference type="PROSITE" id="PS50206">
    <property type="entry name" value="RHODANESE_3"/>
    <property type="match status" value="2"/>
</dbReference>
<name>A0A6G1GMA4_9PEZI</name>
<protein>
    <submittedName>
        <fullName evidence="5">Rhodanese-like protein</fullName>
    </submittedName>
</protein>
<dbReference type="GO" id="GO:0005739">
    <property type="term" value="C:mitochondrion"/>
    <property type="evidence" value="ECO:0007669"/>
    <property type="project" value="TreeGrafter"/>
</dbReference>
<dbReference type="SUPFAM" id="SSF52821">
    <property type="entry name" value="Rhodanese/Cell cycle control phosphatase"/>
    <property type="match status" value="2"/>
</dbReference>
<proteinExistence type="predicted"/>
<keyword evidence="1" id="KW-0808">Transferase</keyword>
<dbReference type="InterPro" id="IPR001763">
    <property type="entry name" value="Rhodanese-like_dom"/>
</dbReference>
<keyword evidence="6" id="KW-1185">Reference proteome</keyword>
<dbReference type="AlphaFoldDB" id="A0A6G1GMA4"/>
<feature type="region of interest" description="Disordered" evidence="3">
    <location>
        <begin position="197"/>
        <end position="219"/>
    </location>
</feature>
<evidence type="ECO:0000256" key="2">
    <source>
        <dbReference type="ARBA" id="ARBA00022737"/>
    </source>
</evidence>
<feature type="domain" description="Rhodanese" evidence="4">
    <location>
        <begin position="54"/>
        <end position="148"/>
    </location>
</feature>
<dbReference type="InterPro" id="IPR036873">
    <property type="entry name" value="Rhodanese-like_dom_sf"/>
</dbReference>
<reference evidence="5" key="1">
    <citation type="journal article" date="2020" name="Stud. Mycol.">
        <title>101 Dothideomycetes genomes: a test case for predicting lifestyles and emergence of pathogens.</title>
        <authorList>
            <person name="Haridas S."/>
            <person name="Albert R."/>
            <person name="Binder M."/>
            <person name="Bloem J."/>
            <person name="Labutti K."/>
            <person name="Salamov A."/>
            <person name="Andreopoulos B."/>
            <person name="Baker S."/>
            <person name="Barry K."/>
            <person name="Bills G."/>
            <person name="Bluhm B."/>
            <person name="Cannon C."/>
            <person name="Castanera R."/>
            <person name="Culley D."/>
            <person name="Daum C."/>
            <person name="Ezra D."/>
            <person name="Gonzalez J."/>
            <person name="Henrissat B."/>
            <person name="Kuo A."/>
            <person name="Liang C."/>
            <person name="Lipzen A."/>
            <person name="Lutzoni F."/>
            <person name="Magnuson J."/>
            <person name="Mondo S."/>
            <person name="Nolan M."/>
            <person name="Ohm R."/>
            <person name="Pangilinan J."/>
            <person name="Park H.-J."/>
            <person name="Ramirez L."/>
            <person name="Alfaro M."/>
            <person name="Sun H."/>
            <person name="Tritt A."/>
            <person name="Yoshinaga Y."/>
            <person name="Zwiers L.-H."/>
            <person name="Turgeon B."/>
            <person name="Goodwin S."/>
            <person name="Spatafora J."/>
            <person name="Crous P."/>
            <person name="Grigoriev I."/>
        </authorList>
    </citation>
    <scope>NUCLEOTIDE SEQUENCE</scope>
    <source>
        <strain evidence="5">CBS 113979</strain>
    </source>
</reference>
<dbReference type="OrthoDB" id="270167at2759"/>